<feature type="compositionally biased region" description="Basic and acidic residues" evidence="2">
    <location>
        <begin position="761"/>
        <end position="785"/>
    </location>
</feature>
<feature type="coiled-coil region" evidence="1">
    <location>
        <begin position="285"/>
        <end position="574"/>
    </location>
</feature>
<feature type="compositionally biased region" description="Basic residues" evidence="2">
    <location>
        <begin position="73"/>
        <end position="89"/>
    </location>
</feature>
<keyword evidence="3" id="KW-1133">Transmembrane helix</keyword>
<protein>
    <recommendedName>
        <fullName evidence="6">Ribosome-binding protein 1</fullName>
    </recommendedName>
</protein>
<evidence type="ECO:0000256" key="2">
    <source>
        <dbReference type="SAM" id="MobiDB-lite"/>
    </source>
</evidence>
<feature type="transmembrane region" description="Helical" evidence="3">
    <location>
        <begin position="23"/>
        <end position="45"/>
    </location>
</feature>
<proteinExistence type="predicted"/>
<feature type="compositionally biased region" description="Basic and acidic residues" evidence="2">
    <location>
        <begin position="139"/>
        <end position="154"/>
    </location>
</feature>
<feature type="compositionally biased region" description="Basic and acidic residues" evidence="2">
    <location>
        <begin position="661"/>
        <end position="672"/>
    </location>
</feature>
<dbReference type="PANTHER" id="PTHR43049">
    <property type="entry name" value="EARLY ENDOSOME ANTIGEN"/>
    <property type="match status" value="1"/>
</dbReference>
<keyword evidence="3" id="KW-0812">Transmembrane</keyword>
<dbReference type="Proteomes" id="UP000887575">
    <property type="component" value="Unassembled WGS sequence"/>
</dbReference>
<keyword evidence="1" id="KW-0175">Coiled coil</keyword>
<evidence type="ECO:0000256" key="3">
    <source>
        <dbReference type="SAM" id="Phobius"/>
    </source>
</evidence>
<feature type="region of interest" description="Disordered" evidence="2">
    <location>
        <begin position="761"/>
        <end position="805"/>
    </location>
</feature>
<reference evidence="5" key="1">
    <citation type="submission" date="2024-02" db="UniProtKB">
        <authorList>
            <consortium name="WormBaseParasite"/>
        </authorList>
    </citation>
    <scope>IDENTIFICATION</scope>
</reference>
<accession>A0AAF3FSN7</accession>
<name>A0AAF3FSN7_9BILA</name>
<feature type="compositionally biased region" description="Basic and acidic residues" evidence="2">
    <location>
        <begin position="112"/>
        <end position="129"/>
    </location>
</feature>
<dbReference type="PANTHER" id="PTHR43049:SF1">
    <property type="entry name" value="EARLY ENDOSOME ANTIGEN"/>
    <property type="match status" value="1"/>
</dbReference>
<keyword evidence="4" id="KW-1185">Reference proteome</keyword>
<evidence type="ECO:0000313" key="4">
    <source>
        <dbReference type="Proteomes" id="UP000887575"/>
    </source>
</evidence>
<feature type="compositionally biased region" description="Basic and acidic residues" evidence="2">
    <location>
        <begin position="182"/>
        <end position="202"/>
    </location>
</feature>
<evidence type="ECO:0000313" key="5">
    <source>
        <dbReference type="WBParaSite" id="MBELARI_LOCUS9800"/>
    </source>
</evidence>
<feature type="region of interest" description="Disordered" evidence="2">
    <location>
        <begin position="66"/>
        <end position="221"/>
    </location>
</feature>
<evidence type="ECO:0008006" key="6">
    <source>
        <dbReference type="Google" id="ProtNLM"/>
    </source>
</evidence>
<feature type="coiled-coil region" evidence="1">
    <location>
        <begin position="600"/>
        <end position="638"/>
    </location>
</feature>
<keyword evidence="3" id="KW-0472">Membrane</keyword>
<evidence type="ECO:0000256" key="1">
    <source>
        <dbReference type="SAM" id="Coils"/>
    </source>
</evidence>
<dbReference type="WBParaSite" id="MBELARI_LOCUS9800">
    <property type="protein sequence ID" value="MBELARI_LOCUS9800"/>
    <property type="gene ID" value="MBELARI_LOCUS9800"/>
</dbReference>
<feature type="region of interest" description="Disordered" evidence="2">
    <location>
        <begin position="638"/>
        <end position="672"/>
    </location>
</feature>
<organism evidence="4 5">
    <name type="scientific">Mesorhabditis belari</name>
    <dbReference type="NCBI Taxonomy" id="2138241"/>
    <lineage>
        <taxon>Eukaryota</taxon>
        <taxon>Metazoa</taxon>
        <taxon>Ecdysozoa</taxon>
        <taxon>Nematoda</taxon>
        <taxon>Chromadorea</taxon>
        <taxon>Rhabditida</taxon>
        <taxon>Rhabditina</taxon>
        <taxon>Rhabditomorpha</taxon>
        <taxon>Rhabditoidea</taxon>
        <taxon>Rhabditidae</taxon>
        <taxon>Mesorhabditinae</taxon>
        <taxon>Mesorhabditis</taxon>
    </lineage>
</organism>
<sequence length="805" mass="90737">MLDPSSLLLFPGRNDRLFRILKMIDPVTVGVVTILVVAAIIFYYFAKQGDDDNKYDKLAKETTRLLQQEKKQVSKPKVNKNKKEKKKNHDGKIANENTAPRKDSDSDLSEDITERETLTPQESVKEQNKGKTASPNIENEPKGKKGKQNKKDRPASPPATEQPVVHIEATIVHTEPEVIEEVIVKKEAPAVEEGSHKKEKSASKKKKKNAPPPSDLDEHKVLGRLADIEEIEPEYVAYLAQYFTDVNEKTTQMTMNLSHLEKNLSDLRQKAEGHCAARMTAEKDSQSYQRHAAELSKKVNQLEKDVEQQKGQAEVFKKKAAESSALVVVNADATAEVQRLKQNEHTSQQQIQKLNQQVKDWQSKVEHLTKEAQSLRSNSESNQSTQGELVKLREELKEREVAISQVRAEFNELELMTRDLIAEKENLEKQIPTQEWIPKKMAEATEDALRNLKLEMKDKEKEIQENQTNWNKKESALMVEQKRLAALVESLQQEIAKFAQFKDEKTKLETRLAESEAELVKARKALSEQDIVVSAEDGLKAENATLKSELLAVRTELNTLKANHQKEVASLQAKAASSVEDVIVLKKTKDQLAAAPSSHNGEEIEKLKQENKRLHDKNEELRARNHEVVDVVHELEKRLGNGGGKAGVSDEVHKESNKKKSKEDSKEGVEEERTLVASALQSIADLPKYPQGADKKKYTKWLNDVSSSLKKRLEAPVTSTNNNNNDESAVYKEALHRLSTELATIEKAWSEQAHKYEKTIAGFEKKLHDKHHGESKSSKKEKEGSSGKVKGKALSSSEGEWEVVA</sequence>
<dbReference type="AlphaFoldDB" id="A0AAF3FSN7"/>